<dbReference type="EMBL" id="JARAKH010000029">
    <property type="protein sequence ID" value="KAK8388240.1"/>
    <property type="molecule type" value="Genomic_DNA"/>
</dbReference>
<gene>
    <name evidence="1" type="ORF">O3P69_020256</name>
</gene>
<accession>A0AAW0TKH3</accession>
<protein>
    <recommendedName>
        <fullName evidence="3">PiggyBac transposable element-derived protein domain-containing protein</fullName>
    </recommendedName>
</protein>
<name>A0AAW0TKH3_SCYPA</name>
<reference evidence="1 2" key="1">
    <citation type="submission" date="2023-03" db="EMBL/GenBank/DDBJ databases">
        <title>High-quality genome of Scylla paramamosain provides insights in environmental adaptation.</title>
        <authorList>
            <person name="Zhang L."/>
        </authorList>
    </citation>
    <scope>NUCLEOTIDE SEQUENCE [LARGE SCALE GENOMIC DNA]</scope>
    <source>
        <strain evidence="1">LZ_2023a</strain>
        <tissue evidence="1">Muscle</tissue>
    </source>
</reference>
<evidence type="ECO:0000313" key="1">
    <source>
        <dbReference type="EMBL" id="KAK8388240.1"/>
    </source>
</evidence>
<keyword evidence="2" id="KW-1185">Reference proteome</keyword>
<dbReference type="Proteomes" id="UP001487740">
    <property type="component" value="Unassembled WGS sequence"/>
</dbReference>
<sequence>MKNHKLYFDNWFTSVPLIEHVASRGIWCSGTVQARRLKGLTFKSDNLQLKVLGRGIRGPIAYSEEVVVLPRGSSRGADFWNMRVLRVGGIAVRRRDGVAVGVVKEYIMMQWDDGVRERLGQVGSGVNRCQSEASQPAHTEAVRLGPLRKAGNRWLTWLGRLALAPVDTATHRAEAFPVTAQTSTMFHNI</sequence>
<evidence type="ECO:0000313" key="2">
    <source>
        <dbReference type="Proteomes" id="UP001487740"/>
    </source>
</evidence>
<dbReference type="AlphaFoldDB" id="A0AAW0TKH3"/>
<organism evidence="1 2">
    <name type="scientific">Scylla paramamosain</name>
    <name type="common">Mud crab</name>
    <dbReference type="NCBI Taxonomy" id="85552"/>
    <lineage>
        <taxon>Eukaryota</taxon>
        <taxon>Metazoa</taxon>
        <taxon>Ecdysozoa</taxon>
        <taxon>Arthropoda</taxon>
        <taxon>Crustacea</taxon>
        <taxon>Multicrustacea</taxon>
        <taxon>Malacostraca</taxon>
        <taxon>Eumalacostraca</taxon>
        <taxon>Eucarida</taxon>
        <taxon>Decapoda</taxon>
        <taxon>Pleocyemata</taxon>
        <taxon>Brachyura</taxon>
        <taxon>Eubrachyura</taxon>
        <taxon>Portunoidea</taxon>
        <taxon>Portunidae</taxon>
        <taxon>Portuninae</taxon>
        <taxon>Scylla</taxon>
    </lineage>
</organism>
<comment type="caution">
    <text evidence="1">The sequence shown here is derived from an EMBL/GenBank/DDBJ whole genome shotgun (WGS) entry which is preliminary data.</text>
</comment>
<evidence type="ECO:0008006" key="3">
    <source>
        <dbReference type="Google" id="ProtNLM"/>
    </source>
</evidence>
<proteinExistence type="predicted"/>